<keyword evidence="2" id="KW-0614">Plasmid</keyword>
<geneLocation type="plasmid" evidence="2 3">
    <name>unnamed3</name>
</geneLocation>
<dbReference type="RefSeq" id="WP_244706518.1">
    <property type="nucleotide sequence ID" value="NZ_BAAADN010000024.1"/>
</dbReference>
<proteinExistence type="predicted"/>
<reference evidence="1" key="1">
    <citation type="journal article" date="2014" name="Int. J. Syst. Evol. Microbiol.">
        <title>Complete genome sequence of Corynebacterium casei LMG S-19264T (=DSM 44701T), isolated from a smear-ripened cheese.</title>
        <authorList>
            <consortium name="US DOE Joint Genome Institute (JGI-PGF)"/>
            <person name="Walter F."/>
            <person name="Albersmeier A."/>
            <person name="Kalinowski J."/>
            <person name="Ruckert C."/>
        </authorList>
    </citation>
    <scope>NUCLEOTIDE SEQUENCE</scope>
    <source>
        <strain evidence="1">JCM 12289</strain>
    </source>
</reference>
<dbReference type="EMBL" id="CP095008">
    <property type="protein sequence ID" value="UOO97142.1"/>
    <property type="molecule type" value="Genomic_DNA"/>
</dbReference>
<evidence type="ECO:0008006" key="5">
    <source>
        <dbReference type="Google" id="ProtNLM"/>
    </source>
</evidence>
<reference evidence="2" key="2">
    <citation type="submission" date="2022-04" db="EMBL/GenBank/DDBJ databases">
        <title>Sequencing and genomic assembly of Halococcus dombrowskii.</title>
        <authorList>
            <person name="Lim S.W."/>
            <person name="MacLea K.S."/>
        </authorList>
    </citation>
    <scope>NUCLEOTIDE SEQUENCE</scope>
    <source>
        <strain evidence="2">H4</strain>
        <plasmid evidence="2">unnamed3</plasmid>
    </source>
</reference>
<evidence type="ECO:0000313" key="2">
    <source>
        <dbReference type="EMBL" id="UOO97142.1"/>
    </source>
</evidence>
<dbReference type="EMBL" id="BAAADN010000024">
    <property type="protein sequence ID" value="GAA0460089.1"/>
    <property type="molecule type" value="Genomic_DNA"/>
</dbReference>
<evidence type="ECO:0000313" key="3">
    <source>
        <dbReference type="Proteomes" id="UP000830542"/>
    </source>
</evidence>
<organism evidence="1 4">
    <name type="scientific">Halococcus dombrowskii</name>
    <dbReference type="NCBI Taxonomy" id="179637"/>
    <lineage>
        <taxon>Archaea</taxon>
        <taxon>Methanobacteriati</taxon>
        <taxon>Methanobacteriota</taxon>
        <taxon>Stenosarchaea group</taxon>
        <taxon>Halobacteria</taxon>
        <taxon>Halobacteriales</taxon>
        <taxon>Halococcaceae</taxon>
        <taxon>Halococcus</taxon>
    </lineage>
</organism>
<dbReference type="Proteomes" id="UP000830542">
    <property type="component" value="Plasmid unnamed3"/>
</dbReference>
<reference evidence="1" key="3">
    <citation type="submission" date="2023-12" db="EMBL/GenBank/DDBJ databases">
        <authorList>
            <person name="Sun Q."/>
            <person name="Inoue M."/>
        </authorList>
    </citation>
    <scope>NUCLEOTIDE SEQUENCE</scope>
    <source>
        <strain evidence="1">JCM 12289</strain>
    </source>
</reference>
<protein>
    <recommendedName>
        <fullName evidence="5">DUF1289 domain-containing protein</fullName>
    </recommendedName>
</protein>
<accession>A0AAV3SF12</accession>
<sequence length="55" mass="6287">MSESQSDLTTYDEEKPESACARYEICGNTVPGRGQMCGECLDAVRAKDREQWRER</sequence>
<dbReference type="AlphaFoldDB" id="A0AAV3SF12"/>
<dbReference type="GeneID" id="71763763"/>
<gene>
    <name evidence="1" type="ORF">GCM10008985_15630</name>
    <name evidence="2" type="ORF">MUK72_17905</name>
</gene>
<evidence type="ECO:0000313" key="1">
    <source>
        <dbReference type="EMBL" id="GAA0460089.1"/>
    </source>
</evidence>
<dbReference type="Proteomes" id="UP001500962">
    <property type="component" value="Unassembled WGS sequence"/>
</dbReference>
<evidence type="ECO:0000313" key="4">
    <source>
        <dbReference type="Proteomes" id="UP001500962"/>
    </source>
</evidence>
<dbReference type="KEGG" id="hdo:MUK72_17905"/>
<name>A0AAV3SF12_HALDO</name>
<keyword evidence="3" id="KW-1185">Reference proteome</keyword>